<sequence>MQRSFYLLKGTTMLSFQLVLLNGQIITDRFMDAETKDRVQVKIFVGVELKANVAILLNKSSRWKEAKVSKTTNLKKTRYQNREYIGIFLSHEASTMKMLQKISKEILEELQHFCPESDLSHLKINIFPQIFVA</sequence>
<protein>
    <submittedName>
        <fullName evidence="1">Uncharacterized protein</fullName>
    </submittedName>
</protein>
<dbReference type="AlphaFoldDB" id="D6YWL0"/>
<organism evidence="1 2">
    <name type="scientific">Waddlia chondrophila (strain ATCC VR-1470 / WSU 86-1044)</name>
    <dbReference type="NCBI Taxonomy" id="716544"/>
    <lineage>
        <taxon>Bacteria</taxon>
        <taxon>Pseudomonadati</taxon>
        <taxon>Chlamydiota</taxon>
        <taxon>Chlamydiia</taxon>
        <taxon>Parachlamydiales</taxon>
        <taxon>Waddliaceae</taxon>
        <taxon>Waddlia</taxon>
    </lineage>
</organism>
<proteinExistence type="predicted"/>
<dbReference type="STRING" id="716544.wcw_1164"/>
<accession>D6YWL0</accession>
<dbReference type="EMBL" id="CP001928">
    <property type="protein sequence ID" value="ADI38521.1"/>
    <property type="molecule type" value="Genomic_DNA"/>
</dbReference>
<dbReference type="eggNOG" id="ENOG5033C4D">
    <property type="taxonomic scope" value="Bacteria"/>
</dbReference>
<evidence type="ECO:0000313" key="2">
    <source>
        <dbReference type="Proteomes" id="UP000001505"/>
    </source>
</evidence>
<evidence type="ECO:0000313" key="1">
    <source>
        <dbReference type="EMBL" id="ADI38521.1"/>
    </source>
</evidence>
<keyword evidence="2" id="KW-1185">Reference proteome</keyword>
<dbReference type="HOGENOM" id="CLU_1905918_0_0_0"/>
<dbReference type="Proteomes" id="UP000001505">
    <property type="component" value="Chromosome"/>
</dbReference>
<name>D6YWL0_WADCW</name>
<reference evidence="1 2" key="1">
    <citation type="journal article" date="2010" name="PLoS ONE">
        <title>The Waddlia genome: a window into chlamydial biology.</title>
        <authorList>
            <person name="Bertelli C."/>
            <person name="Collyn F."/>
            <person name="Croxatto A."/>
            <person name="Ruckert C."/>
            <person name="Polkinghorne A."/>
            <person name="Kebbi-Beghdadi C."/>
            <person name="Goesmann A."/>
            <person name="Vaughan L."/>
            <person name="Greub G."/>
        </authorList>
    </citation>
    <scope>NUCLEOTIDE SEQUENCE [LARGE SCALE GENOMIC DNA]</scope>
    <source>
        <strain evidence="2">ATCC VR-1470 / WSU 86-1044</strain>
    </source>
</reference>
<gene>
    <name evidence="1" type="ordered locus">wcw_1164</name>
</gene>
<dbReference type="KEGG" id="wch:wcw_1164"/>